<feature type="region of interest" description="Disordered" evidence="1">
    <location>
        <begin position="24"/>
        <end position="45"/>
    </location>
</feature>
<evidence type="ECO:0000313" key="3">
    <source>
        <dbReference type="Proteomes" id="UP000823388"/>
    </source>
</evidence>
<comment type="caution">
    <text evidence="2">The sequence shown here is derived from an EMBL/GenBank/DDBJ whole genome shotgun (WGS) entry which is preliminary data.</text>
</comment>
<dbReference type="AlphaFoldDB" id="A0A8T0VLW8"/>
<protein>
    <submittedName>
        <fullName evidence="2">Uncharacterized protein</fullName>
    </submittedName>
</protein>
<proteinExistence type="predicted"/>
<keyword evidence="3" id="KW-1185">Reference proteome</keyword>
<accession>A0A8T0VLW8</accession>
<feature type="compositionally biased region" description="Low complexity" evidence="1">
    <location>
        <begin position="30"/>
        <end position="45"/>
    </location>
</feature>
<dbReference type="Gene3D" id="1.10.472.10">
    <property type="entry name" value="Cyclin-like"/>
    <property type="match status" value="2"/>
</dbReference>
<dbReference type="EMBL" id="CM029040">
    <property type="protein sequence ID" value="KAG2634606.1"/>
    <property type="molecule type" value="Genomic_DNA"/>
</dbReference>
<reference evidence="2" key="1">
    <citation type="submission" date="2020-05" db="EMBL/GenBank/DDBJ databases">
        <title>WGS assembly of Panicum virgatum.</title>
        <authorList>
            <person name="Lovell J.T."/>
            <person name="Jenkins J."/>
            <person name="Shu S."/>
            <person name="Juenger T.E."/>
            <person name="Schmutz J."/>
        </authorList>
    </citation>
    <scope>NUCLEOTIDE SEQUENCE</scope>
    <source>
        <strain evidence="2">AP13</strain>
    </source>
</reference>
<name>A0A8T0VLW8_PANVG</name>
<gene>
    <name evidence="2" type="ORF">PVAP13_2NG228103</name>
</gene>
<evidence type="ECO:0000256" key="1">
    <source>
        <dbReference type="SAM" id="MobiDB-lite"/>
    </source>
</evidence>
<organism evidence="2 3">
    <name type="scientific">Panicum virgatum</name>
    <name type="common">Blackwell switchgrass</name>
    <dbReference type="NCBI Taxonomy" id="38727"/>
    <lineage>
        <taxon>Eukaryota</taxon>
        <taxon>Viridiplantae</taxon>
        <taxon>Streptophyta</taxon>
        <taxon>Embryophyta</taxon>
        <taxon>Tracheophyta</taxon>
        <taxon>Spermatophyta</taxon>
        <taxon>Magnoliopsida</taxon>
        <taxon>Liliopsida</taxon>
        <taxon>Poales</taxon>
        <taxon>Poaceae</taxon>
        <taxon>PACMAD clade</taxon>
        <taxon>Panicoideae</taxon>
        <taxon>Panicodae</taxon>
        <taxon>Paniceae</taxon>
        <taxon>Panicinae</taxon>
        <taxon>Panicum</taxon>
        <taxon>Panicum sect. Hiantes</taxon>
    </lineage>
</organism>
<sequence>MSSSSSDLVRQRQRAVEVYLPEEVQGEGEVGSSVASTAAGSAASTAPDIASLVEKALAKLPPEMAAEAKDPKRKAKSRDPGWQFGWWPDIAKKDSVQCIFCKTITPSGIIWQQQPARQERALQQPEIQNRNVLWGFCFLTTPYTKHELIKMESDIFKLLQFKLGNPTIKIFLRRFTRSGHEDKNVPTFLIYSLHLVNGVLGELPS</sequence>
<dbReference type="Proteomes" id="UP000823388">
    <property type="component" value="Chromosome 2N"/>
</dbReference>
<evidence type="ECO:0000313" key="2">
    <source>
        <dbReference type="EMBL" id="KAG2634606.1"/>
    </source>
</evidence>